<evidence type="ECO:0000313" key="1">
    <source>
        <dbReference type="EMBL" id="MBP2075819.1"/>
    </source>
</evidence>
<dbReference type="GO" id="GO:0016799">
    <property type="term" value="F:hydrolase activity, hydrolyzing N-glycosyl compounds"/>
    <property type="evidence" value="ECO:0007669"/>
    <property type="project" value="InterPro"/>
</dbReference>
<dbReference type="AlphaFoldDB" id="A0A9X1C9V7"/>
<evidence type="ECO:0000313" key="2">
    <source>
        <dbReference type="Proteomes" id="UP001138793"/>
    </source>
</evidence>
<organism evidence="1 2">
    <name type="scientific">Oceanobacillus polygoni</name>
    <dbReference type="NCBI Taxonomy" id="1235259"/>
    <lineage>
        <taxon>Bacteria</taxon>
        <taxon>Bacillati</taxon>
        <taxon>Bacillota</taxon>
        <taxon>Bacilli</taxon>
        <taxon>Bacillales</taxon>
        <taxon>Bacillaceae</taxon>
        <taxon>Oceanobacillus</taxon>
    </lineage>
</organism>
<dbReference type="RefSeq" id="WP_245347558.1">
    <property type="nucleotide sequence ID" value="NZ_JAGGMB010000001.1"/>
</dbReference>
<reference evidence="1" key="1">
    <citation type="submission" date="2021-03" db="EMBL/GenBank/DDBJ databases">
        <title>Genomic Encyclopedia of Type Strains, Phase IV (KMG-IV): sequencing the most valuable type-strain genomes for metagenomic binning, comparative biology and taxonomic classification.</title>
        <authorList>
            <person name="Goeker M."/>
        </authorList>
    </citation>
    <scope>NUCLEOTIDE SEQUENCE</scope>
    <source>
        <strain evidence="1">DSM 107338</strain>
    </source>
</reference>
<proteinExistence type="predicted"/>
<dbReference type="Gene3D" id="3.90.245.10">
    <property type="entry name" value="Ribonucleoside hydrolase-like"/>
    <property type="match status" value="1"/>
</dbReference>
<keyword evidence="2" id="KW-1185">Reference proteome</keyword>
<dbReference type="EMBL" id="JAGGMB010000001">
    <property type="protein sequence ID" value="MBP2075819.1"/>
    <property type="molecule type" value="Genomic_DNA"/>
</dbReference>
<dbReference type="InterPro" id="IPR036452">
    <property type="entry name" value="Ribo_hydro-like"/>
</dbReference>
<gene>
    <name evidence="1" type="ORF">J2Z64_000030</name>
</gene>
<comment type="caution">
    <text evidence="1">The sequence shown here is derived from an EMBL/GenBank/DDBJ whole genome shotgun (WGS) entry which is preliminary data.</text>
</comment>
<dbReference type="SUPFAM" id="SSF53590">
    <property type="entry name" value="Nucleoside hydrolase"/>
    <property type="match status" value="1"/>
</dbReference>
<protein>
    <submittedName>
        <fullName evidence="1">Inosine-uridine nucleoside N-ribohydrolase</fullName>
    </submittedName>
</protein>
<accession>A0A9X1C9V7</accession>
<sequence length="48" mass="5333">METKGEFTAGTTLIDLHGVSGRSVNAKFGLKLDTEGFWQLMIEALKKY</sequence>
<name>A0A9X1C9V7_9BACI</name>
<dbReference type="Proteomes" id="UP001138793">
    <property type="component" value="Unassembled WGS sequence"/>
</dbReference>